<feature type="compositionally biased region" description="Polar residues" evidence="2">
    <location>
        <begin position="153"/>
        <end position="165"/>
    </location>
</feature>
<organism evidence="3">
    <name type="scientific">Mytilinidion resinicola</name>
    <dbReference type="NCBI Taxonomy" id="574789"/>
    <lineage>
        <taxon>Eukaryota</taxon>
        <taxon>Fungi</taxon>
        <taxon>Dikarya</taxon>
        <taxon>Ascomycota</taxon>
        <taxon>Pezizomycotina</taxon>
        <taxon>Dothideomycetes</taxon>
        <taxon>Pleosporomycetidae</taxon>
        <taxon>Mytilinidiales</taxon>
        <taxon>Mytilinidiaceae</taxon>
        <taxon>Mytilinidion</taxon>
    </lineage>
</organism>
<evidence type="ECO:0000313" key="5">
    <source>
        <dbReference type="RefSeq" id="XP_033577211.1"/>
    </source>
</evidence>
<evidence type="ECO:0000313" key="4">
    <source>
        <dbReference type="Proteomes" id="UP000504636"/>
    </source>
</evidence>
<accession>A0A6A6YQU0</accession>
<feature type="compositionally biased region" description="Polar residues" evidence="2">
    <location>
        <begin position="54"/>
        <end position="63"/>
    </location>
</feature>
<reference evidence="5" key="2">
    <citation type="submission" date="2020-04" db="EMBL/GenBank/DDBJ databases">
        <authorList>
            <consortium name="NCBI Genome Project"/>
        </authorList>
    </citation>
    <scope>NUCLEOTIDE SEQUENCE</scope>
    <source>
        <strain evidence="5">CBS 304.34</strain>
    </source>
</reference>
<feature type="region of interest" description="Disordered" evidence="2">
    <location>
        <begin position="1"/>
        <end position="408"/>
    </location>
</feature>
<dbReference type="Gene3D" id="1.10.287.1490">
    <property type="match status" value="1"/>
</dbReference>
<evidence type="ECO:0000313" key="3">
    <source>
        <dbReference type="EMBL" id="KAF2810247.1"/>
    </source>
</evidence>
<dbReference type="AlphaFoldDB" id="A0A6A6YQU0"/>
<reference evidence="3 5" key="1">
    <citation type="journal article" date="2020" name="Stud. Mycol.">
        <title>101 Dothideomycetes genomes: a test case for predicting lifestyles and emergence of pathogens.</title>
        <authorList>
            <person name="Haridas S."/>
            <person name="Albert R."/>
            <person name="Binder M."/>
            <person name="Bloem J."/>
            <person name="Labutti K."/>
            <person name="Salamov A."/>
            <person name="Andreopoulos B."/>
            <person name="Baker S."/>
            <person name="Barry K."/>
            <person name="Bills G."/>
            <person name="Bluhm B."/>
            <person name="Cannon C."/>
            <person name="Castanera R."/>
            <person name="Culley D."/>
            <person name="Daum C."/>
            <person name="Ezra D."/>
            <person name="Gonzalez J."/>
            <person name="Henrissat B."/>
            <person name="Kuo A."/>
            <person name="Liang C."/>
            <person name="Lipzen A."/>
            <person name="Lutzoni F."/>
            <person name="Magnuson J."/>
            <person name="Mondo S."/>
            <person name="Nolan M."/>
            <person name="Ohm R."/>
            <person name="Pangilinan J."/>
            <person name="Park H.-J."/>
            <person name="Ramirez L."/>
            <person name="Alfaro M."/>
            <person name="Sun H."/>
            <person name="Tritt A."/>
            <person name="Yoshinaga Y."/>
            <person name="Zwiers L.-H."/>
            <person name="Turgeon B."/>
            <person name="Goodwin S."/>
            <person name="Spatafora J."/>
            <person name="Crous P."/>
            <person name="Grigoriev I."/>
        </authorList>
    </citation>
    <scope>NUCLEOTIDE SEQUENCE</scope>
    <source>
        <strain evidence="3 5">CBS 304.34</strain>
    </source>
</reference>
<keyword evidence="4" id="KW-1185">Reference proteome</keyword>
<name>A0A6A6YQU0_9PEZI</name>
<evidence type="ECO:0000256" key="1">
    <source>
        <dbReference type="SAM" id="Coils"/>
    </source>
</evidence>
<keyword evidence="1" id="KW-0175">Coiled coil</keyword>
<sequence length="582" mass="65615">MEDPDILPEDPPQPHLSVHMDDNLGTLPEDPLQCQPSAHMGNPDALPEDPPQSQPLVPTSHSSWPAPVLRQHSEPPHVPHSSPALRPVLLRSEAPRGRFRPAKRPSIYSDYHLPWQTDPIHRMDTTMPDDKNSGNAEIEEVKQEDFEGGYPSETPQTVPSDSTQFDQEKPKDENVSANISAPQVMPTVDAGASGSAESRRPSSMGLAQGVIGEDVRESLRLRYGTSGFASMTPRGRSGQWRPSAETGSNSSKGFLGTQLFEASPNTSSQKPLPFVEESDDDSVQNGIRRVHDARQHHRHASQRRSEEENALKSRISKYAQSSNDTEEEQMPWTNFQSSEYQHDDQPSDVDGETMDETPDEPSGLDRYLDDDMRIPEPRMLTLQRQASYNRKRSASPHDRAQSYIRKPRPTLDLTTEDVVKGLIKGNIDRQRLLQAAKDSTNVHKALEDTERKLEGANARLHDYKQALKEKDSKSDVRRLEGDVREKNREIERRKKELQKMTDKLADEINKRDGKIEKLKVARQESLDESKKLEKDVKKLESEIKAQQKAFDRASKDIEGLQTVVSELQKVAGKKDTYLHLVA</sequence>
<dbReference type="OrthoDB" id="10564279at2759"/>
<proteinExistence type="predicted"/>
<dbReference type="RefSeq" id="XP_033577211.1">
    <property type="nucleotide sequence ID" value="XM_033722056.1"/>
</dbReference>
<feature type="compositionally biased region" description="Basic and acidic residues" evidence="2">
    <location>
        <begin position="366"/>
        <end position="376"/>
    </location>
</feature>
<dbReference type="Proteomes" id="UP000504636">
    <property type="component" value="Unplaced"/>
</dbReference>
<dbReference type="EMBL" id="MU003700">
    <property type="protein sequence ID" value="KAF2810247.1"/>
    <property type="molecule type" value="Genomic_DNA"/>
</dbReference>
<protein>
    <submittedName>
        <fullName evidence="3 5">Uncharacterized protein</fullName>
    </submittedName>
</protein>
<dbReference type="GeneID" id="54462949"/>
<feature type="coiled-coil region" evidence="1">
    <location>
        <begin position="446"/>
        <end position="556"/>
    </location>
</feature>
<reference evidence="5" key="3">
    <citation type="submission" date="2025-04" db="UniProtKB">
        <authorList>
            <consortium name="RefSeq"/>
        </authorList>
    </citation>
    <scope>IDENTIFICATION</scope>
    <source>
        <strain evidence="5">CBS 304.34</strain>
    </source>
</reference>
<feature type="compositionally biased region" description="Basic and acidic residues" evidence="2">
    <location>
        <begin position="119"/>
        <end position="132"/>
    </location>
</feature>
<evidence type="ECO:0000256" key="2">
    <source>
        <dbReference type="SAM" id="MobiDB-lite"/>
    </source>
</evidence>
<feature type="compositionally biased region" description="Acidic residues" evidence="2">
    <location>
        <begin position="346"/>
        <end position="359"/>
    </location>
</feature>
<gene>
    <name evidence="3 5" type="ORF">BDZ99DRAFT_476430</name>
</gene>